<name>A0A382C5Y4_9ZZZZ</name>
<evidence type="ECO:0000313" key="1">
    <source>
        <dbReference type="EMBL" id="SVB21182.1"/>
    </source>
</evidence>
<dbReference type="EMBL" id="UINC01032847">
    <property type="protein sequence ID" value="SVB21182.1"/>
    <property type="molecule type" value="Genomic_DNA"/>
</dbReference>
<reference evidence="1" key="1">
    <citation type="submission" date="2018-05" db="EMBL/GenBank/DDBJ databases">
        <authorList>
            <person name="Lanie J.A."/>
            <person name="Ng W.-L."/>
            <person name="Kazmierczak K.M."/>
            <person name="Andrzejewski T.M."/>
            <person name="Davidsen T.M."/>
            <person name="Wayne K.J."/>
            <person name="Tettelin H."/>
            <person name="Glass J.I."/>
            <person name="Rusch D."/>
            <person name="Podicherti R."/>
            <person name="Tsui H.-C.T."/>
            <person name="Winkler M.E."/>
        </authorList>
    </citation>
    <scope>NUCLEOTIDE SEQUENCE</scope>
</reference>
<accession>A0A382C5Y4</accession>
<organism evidence="1">
    <name type="scientific">marine metagenome</name>
    <dbReference type="NCBI Taxonomy" id="408172"/>
    <lineage>
        <taxon>unclassified sequences</taxon>
        <taxon>metagenomes</taxon>
        <taxon>ecological metagenomes</taxon>
    </lineage>
</organism>
<feature type="non-terminal residue" evidence="1">
    <location>
        <position position="75"/>
    </location>
</feature>
<dbReference type="InterPro" id="IPR053786">
    <property type="entry name" value="LEPRxLL_CS"/>
</dbReference>
<dbReference type="NCBIfam" id="NF012209">
    <property type="entry name" value="LEPR-8K"/>
    <property type="match status" value="1"/>
</dbReference>
<dbReference type="AlphaFoldDB" id="A0A382C5Y4"/>
<gene>
    <name evidence="1" type="ORF">METZ01_LOCUS174036</name>
</gene>
<protein>
    <submittedName>
        <fullName evidence="1">Uncharacterized protein</fullName>
    </submittedName>
</protein>
<sequence>MQHQPLFIQALEPRIMLDGAGAATLYSVMDDVGETPGSDDTVPLNNKTIQYDSDTTLPFADVKITTAKEIVFIDS</sequence>
<proteinExistence type="predicted"/>